<dbReference type="Proteomes" id="UP000683360">
    <property type="component" value="Unassembled WGS sequence"/>
</dbReference>
<feature type="coiled-coil region" evidence="2">
    <location>
        <begin position="806"/>
        <end position="833"/>
    </location>
</feature>
<protein>
    <submittedName>
        <fullName evidence="4">Uncharacterized protein</fullName>
    </submittedName>
</protein>
<dbReference type="GO" id="GO:0000175">
    <property type="term" value="F:3'-5'-RNA exonuclease activity"/>
    <property type="evidence" value="ECO:0007669"/>
    <property type="project" value="InterPro"/>
</dbReference>
<comment type="caution">
    <text evidence="4">The sequence shown here is derived from an EMBL/GenBank/DDBJ whole genome shotgun (WGS) entry which is preliminary data.</text>
</comment>
<organism evidence="4 5">
    <name type="scientific">Mytilus edulis</name>
    <name type="common">Blue mussel</name>
    <dbReference type="NCBI Taxonomy" id="6550"/>
    <lineage>
        <taxon>Eukaryota</taxon>
        <taxon>Metazoa</taxon>
        <taxon>Spiralia</taxon>
        <taxon>Lophotrochozoa</taxon>
        <taxon>Mollusca</taxon>
        <taxon>Bivalvia</taxon>
        <taxon>Autobranchia</taxon>
        <taxon>Pteriomorphia</taxon>
        <taxon>Mytilida</taxon>
        <taxon>Mytiloidea</taxon>
        <taxon>Mytilidae</taxon>
        <taxon>Mytilinae</taxon>
        <taxon>Mytilus</taxon>
    </lineage>
</organism>
<dbReference type="EMBL" id="CAJPWZ010001126">
    <property type="protein sequence ID" value="CAG2208950.1"/>
    <property type="molecule type" value="Genomic_DNA"/>
</dbReference>
<feature type="coiled-coil region" evidence="2">
    <location>
        <begin position="270"/>
        <end position="311"/>
    </location>
</feature>
<keyword evidence="5" id="KW-1185">Reference proteome</keyword>
<keyword evidence="1" id="KW-0540">Nuclease</keyword>
<reference evidence="4" key="1">
    <citation type="submission" date="2021-03" db="EMBL/GenBank/DDBJ databases">
        <authorList>
            <person name="Bekaert M."/>
        </authorList>
    </citation>
    <scope>NUCLEOTIDE SEQUENCE</scope>
</reference>
<feature type="compositionally biased region" description="Polar residues" evidence="3">
    <location>
        <begin position="106"/>
        <end position="124"/>
    </location>
</feature>
<gene>
    <name evidence="4" type="ORF">MEDL_23149</name>
</gene>
<proteinExistence type="predicted"/>
<sequence length="889" mass="101378">MNLDKDELKVPDFFNFVSKQGRTISRKQEKRLKVTSVSDSEKIKVVATLDYHCRGRLAMTIDPPYLVSLSGQDYHELLDSIFSGTCKVKRLPAPVNSASGSSKSSPNLHSISSNRNLSDQSHTNIHHTNSTQTILSHHFSEDNVYYEKMYTEELVENTSFIQEATLACDSLEEGFPQDILTQTINSGNYRPNKGKDLNDSLKKEEKLKIENNVLNLSLKKRCTTKYKLKLKRTELCSLKKTVFNYNNRITSQRTVLKRIRSQNVYFQKVNDKSIAKLDNLKIQNNELIAQMASLQNELSSLREKFKDEREDNEYLRLLISDDIETDQILSEELSQTNSTCLLSDETSKYGTKFEGYHVSDNEGRLWVLGLRNILTKGAKDTLKTFQEILQDISEVSEVCDHEAGKKVLLNIVSTMSDRASTQIKFNELLEEYRAEILQDQLGESWGQMSDNEKSSVTKLNNFFCSLHVLVHAAETSTACLLEAEGGLFENSPPIYDATFKKASEPGCLRLIRTVSKAFSCGGDEKNGVYGPFIVFVRPFLKENGIHSIPIDRFRGNRFNILFTNAAGVYFLSSKIKEFLQSNDSNRLLKSVKFDVNNNVFVAGCKALGLIAYLITVPLWQVIEDKTIHILDISVYYKEIIEYIESSIDDIENFMSGITLLSFCNRESLAKDSIFTSLIGPSDYDDTVSVILRVILPGICNLLKRLFSDYLTGGKWEIEMNNQELRENLSSAPKHNKFSETIFGHLDRILKEKPNISLIASEAYIMFVHNKTDDWLNGKNEQEKSLLLSKARKDVKSTRQKFKNRLLEIERCRRANLEEKMKKAEETERARIKKLEGFTSAILDWGLWQTDAQVDLNIGTISKGNKDKIEALKAQLNFRFYAKTQGKRCV</sequence>
<dbReference type="PANTHER" id="PTHR11046">
    <property type="entry name" value="OLIGORIBONUCLEASE, MITOCHONDRIAL"/>
    <property type="match status" value="1"/>
</dbReference>
<evidence type="ECO:0000313" key="5">
    <source>
        <dbReference type="Proteomes" id="UP000683360"/>
    </source>
</evidence>
<evidence type="ECO:0000256" key="1">
    <source>
        <dbReference type="ARBA" id="ARBA00022722"/>
    </source>
</evidence>
<accession>A0A8S3RHU7</accession>
<evidence type="ECO:0000313" key="4">
    <source>
        <dbReference type="EMBL" id="CAG2208950.1"/>
    </source>
</evidence>
<dbReference type="AlphaFoldDB" id="A0A8S3RHU7"/>
<dbReference type="PANTHER" id="PTHR11046:SF25">
    <property type="match status" value="1"/>
</dbReference>
<dbReference type="OrthoDB" id="6111804at2759"/>
<name>A0A8S3RHU7_MYTED</name>
<dbReference type="InterPro" id="IPR022894">
    <property type="entry name" value="Oligoribonuclease"/>
</dbReference>
<evidence type="ECO:0000256" key="3">
    <source>
        <dbReference type="SAM" id="MobiDB-lite"/>
    </source>
</evidence>
<evidence type="ECO:0000256" key="2">
    <source>
        <dbReference type="SAM" id="Coils"/>
    </source>
</evidence>
<keyword evidence="2" id="KW-0175">Coiled coil</keyword>
<feature type="region of interest" description="Disordered" evidence="3">
    <location>
        <begin position="93"/>
        <end position="124"/>
    </location>
</feature>
<keyword evidence="1" id="KW-0378">Hydrolase</keyword>